<name>A0A172YEB5_9GAMM</name>
<feature type="region of interest" description="Disordered" evidence="1">
    <location>
        <begin position="1"/>
        <end position="20"/>
    </location>
</feature>
<dbReference type="InterPro" id="IPR018772">
    <property type="entry name" value="Transcription_activator_HlyU"/>
</dbReference>
<dbReference type="EMBL" id="CP015243">
    <property type="protein sequence ID" value="ANF57611.1"/>
    <property type="molecule type" value="Genomic_DNA"/>
</dbReference>
<keyword evidence="3" id="KW-1185">Reference proteome</keyword>
<dbReference type="RefSeq" id="WP_064122546.1">
    <property type="nucleotide sequence ID" value="NZ_CP015243.1"/>
</dbReference>
<protein>
    <submittedName>
        <fullName evidence="2">Uncharacterized protein</fullName>
    </submittedName>
</protein>
<proteinExistence type="predicted"/>
<evidence type="ECO:0000256" key="1">
    <source>
        <dbReference type="SAM" id="MobiDB-lite"/>
    </source>
</evidence>
<dbReference type="Pfam" id="PF10115">
    <property type="entry name" value="HlyU"/>
    <property type="match status" value="1"/>
</dbReference>
<accession>A0A172YEB5</accession>
<organism evidence="2 3">
    <name type="scientific">Halotalea alkalilenta</name>
    <dbReference type="NCBI Taxonomy" id="376489"/>
    <lineage>
        <taxon>Bacteria</taxon>
        <taxon>Pseudomonadati</taxon>
        <taxon>Pseudomonadota</taxon>
        <taxon>Gammaproteobacteria</taxon>
        <taxon>Oceanospirillales</taxon>
        <taxon>Halomonadaceae</taxon>
        <taxon>Halotalea</taxon>
    </lineage>
</organism>
<evidence type="ECO:0000313" key="2">
    <source>
        <dbReference type="EMBL" id="ANF57611.1"/>
    </source>
</evidence>
<evidence type="ECO:0000313" key="3">
    <source>
        <dbReference type="Proteomes" id="UP000077875"/>
    </source>
</evidence>
<dbReference type="Proteomes" id="UP000077875">
    <property type="component" value="Chromosome"/>
</dbReference>
<dbReference type="KEGG" id="haa:A5892_09180"/>
<reference evidence="2 3" key="1">
    <citation type="submission" date="2016-04" db="EMBL/GenBank/DDBJ databases">
        <title>Complete Genome Sequence of Halotalea alkalilenta IHB B 13600.</title>
        <authorList>
            <person name="Swarnkar M.K."/>
            <person name="Sharma A."/>
            <person name="Kaushal K."/>
            <person name="Soni R."/>
            <person name="Rana S."/>
            <person name="Singh A.K."/>
            <person name="Gulati A."/>
        </authorList>
    </citation>
    <scope>NUCLEOTIDE SEQUENCE [LARGE SCALE GENOMIC DNA]</scope>
    <source>
        <strain evidence="2 3">IHB B 13600</strain>
    </source>
</reference>
<dbReference type="AlphaFoldDB" id="A0A172YEB5"/>
<gene>
    <name evidence="2" type="ORF">A5892_09180</name>
</gene>
<sequence>MLKKLFSSLLGGGREDAREQAPEVAEALEYKGYEILAAPVPTGGQYRVSGVIRRVGEAAEPQEHRFERSDTVPDREGCVVLTRQKAQRFIDDVGERMFDPR</sequence>
<dbReference type="STRING" id="376489.A5892_09180"/>